<dbReference type="PANTHER" id="PTHR19446">
    <property type="entry name" value="REVERSE TRANSCRIPTASES"/>
    <property type="match status" value="1"/>
</dbReference>
<dbReference type="AlphaFoldDB" id="A0A0J7N713"/>
<dbReference type="Proteomes" id="UP000036403">
    <property type="component" value="Unassembled WGS sequence"/>
</dbReference>
<dbReference type="Pfam" id="PF00078">
    <property type="entry name" value="RVT_1"/>
    <property type="match status" value="1"/>
</dbReference>
<reference evidence="2 3" key="1">
    <citation type="submission" date="2015-04" db="EMBL/GenBank/DDBJ databases">
        <title>Lasius niger genome sequencing.</title>
        <authorList>
            <person name="Konorov E.A."/>
            <person name="Nikitin M.A."/>
            <person name="Kirill M.V."/>
            <person name="Chang P."/>
        </authorList>
    </citation>
    <scope>NUCLEOTIDE SEQUENCE [LARGE SCALE GENOMIC DNA]</scope>
    <source>
        <tissue evidence="2">Whole</tissue>
    </source>
</reference>
<dbReference type="InterPro" id="IPR000477">
    <property type="entry name" value="RT_dom"/>
</dbReference>
<sequence length="246" mass="28829">MNTYFKKPPQRKWTQKSLNNMVKNEIDYILTNNKEICTDVNVLNRFNTGSDHRLGKAVGIDGIPMEAWKFGGGAVKERLVEILRQIWKEGYIRKDWRISIIFPLYKREDLNKAGNYRVISLLCSAYKIYAEILRNRLEEEAERLDLLPESQAGFRRGRATTDNIFVLNHIIQREKEKGSKEGKVYALFVDLKAAFDNVEREQLWRILKEEGVEANLVWRMEKIYEDSEVAINEASMQSTPLLRIDR</sequence>
<evidence type="ECO:0000259" key="1">
    <source>
        <dbReference type="PROSITE" id="PS50878"/>
    </source>
</evidence>
<dbReference type="PaxDb" id="67767-A0A0J7N713"/>
<evidence type="ECO:0000313" key="2">
    <source>
        <dbReference type="EMBL" id="KMQ88480.1"/>
    </source>
</evidence>
<organism evidence="2 3">
    <name type="scientific">Lasius niger</name>
    <name type="common">Black garden ant</name>
    <dbReference type="NCBI Taxonomy" id="67767"/>
    <lineage>
        <taxon>Eukaryota</taxon>
        <taxon>Metazoa</taxon>
        <taxon>Ecdysozoa</taxon>
        <taxon>Arthropoda</taxon>
        <taxon>Hexapoda</taxon>
        <taxon>Insecta</taxon>
        <taxon>Pterygota</taxon>
        <taxon>Neoptera</taxon>
        <taxon>Endopterygota</taxon>
        <taxon>Hymenoptera</taxon>
        <taxon>Apocrita</taxon>
        <taxon>Aculeata</taxon>
        <taxon>Formicoidea</taxon>
        <taxon>Formicidae</taxon>
        <taxon>Formicinae</taxon>
        <taxon>Lasius</taxon>
        <taxon>Lasius</taxon>
    </lineage>
</organism>
<proteinExistence type="predicted"/>
<dbReference type="GO" id="GO:0003964">
    <property type="term" value="F:RNA-directed DNA polymerase activity"/>
    <property type="evidence" value="ECO:0007669"/>
    <property type="project" value="UniProtKB-KW"/>
</dbReference>
<dbReference type="OrthoDB" id="7553904at2759"/>
<dbReference type="EMBL" id="LBMM01008987">
    <property type="protein sequence ID" value="KMQ88480.1"/>
    <property type="molecule type" value="Genomic_DNA"/>
</dbReference>
<gene>
    <name evidence="2" type="ORF">RF55_12024</name>
</gene>
<feature type="domain" description="Reverse transcriptase" evidence="1">
    <location>
        <begin position="85"/>
        <end position="246"/>
    </location>
</feature>
<keyword evidence="3" id="KW-1185">Reference proteome</keyword>
<evidence type="ECO:0000313" key="3">
    <source>
        <dbReference type="Proteomes" id="UP000036403"/>
    </source>
</evidence>
<keyword evidence="2" id="KW-0695">RNA-directed DNA polymerase</keyword>
<comment type="caution">
    <text evidence="2">The sequence shown here is derived from an EMBL/GenBank/DDBJ whole genome shotgun (WGS) entry which is preliminary data.</text>
</comment>
<name>A0A0J7N713_LASNI</name>
<keyword evidence="2" id="KW-0548">Nucleotidyltransferase</keyword>
<dbReference type="InterPro" id="IPR043502">
    <property type="entry name" value="DNA/RNA_pol_sf"/>
</dbReference>
<dbReference type="SUPFAM" id="SSF56672">
    <property type="entry name" value="DNA/RNA polymerases"/>
    <property type="match status" value="1"/>
</dbReference>
<dbReference type="STRING" id="67767.A0A0J7N713"/>
<accession>A0A0J7N713</accession>
<protein>
    <submittedName>
        <fullName evidence="2">Rna-directed dna polymerase from mobile element jockey-like protein</fullName>
    </submittedName>
</protein>
<keyword evidence="2" id="KW-0808">Transferase</keyword>
<dbReference type="PROSITE" id="PS50878">
    <property type="entry name" value="RT_POL"/>
    <property type="match status" value="1"/>
</dbReference>